<keyword evidence="7 17" id="KW-0554">One-carbon metabolism</keyword>
<dbReference type="GO" id="GO:0005743">
    <property type="term" value="C:mitochondrial inner membrane"/>
    <property type="evidence" value="ECO:0007669"/>
    <property type="project" value="UniProtKB-SubCell"/>
</dbReference>
<gene>
    <name evidence="21" type="ORF">FRX48_04171</name>
</gene>
<dbReference type="Gene3D" id="3.40.1190.10">
    <property type="entry name" value="Mur-like, catalytic domain"/>
    <property type="match status" value="1"/>
</dbReference>
<dbReference type="SUPFAM" id="SSF53244">
    <property type="entry name" value="MurD-like peptide ligases, peptide-binding domain"/>
    <property type="match status" value="1"/>
</dbReference>
<evidence type="ECO:0000256" key="13">
    <source>
        <dbReference type="ARBA" id="ARBA00022842"/>
    </source>
</evidence>
<dbReference type="InterPro" id="IPR001645">
    <property type="entry name" value="Folylpolyglutamate_synth"/>
</dbReference>
<dbReference type="SUPFAM" id="SSF53623">
    <property type="entry name" value="MurD-like peptide ligases, catalytic domain"/>
    <property type="match status" value="1"/>
</dbReference>
<comment type="subcellular location">
    <subcellularLocation>
        <location evidence="3">Cytoplasm</location>
    </subcellularLocation>
    <subcellularLocation>
        <location evidence="1">Mitochondrion inner membrane</location>
    </subcellularLocation>
    <subcellularLocation>
        <location evidence="2">Mitochondrion matrix</location>
    </subcellularLocation>
</comment>
<dbReference type="GO" id="GO:0005829">
    <property type="term" value="C:cytosol"/>
    <property type="evidence" value="ECO:0007669"/>
    <property type="project" value="TreeGrafter"/>
</dbReference>
<dbReference type="Proteomes" id="UP000324767">
    <property type="component" value="Unassembled WGS sequence"/>
</dbReference>
<keyword evidence="8 17" id="KW-0436">Ligase</keyword>
<evidence type="ECO:0000256" key="18">
    <source>
        <dbReference type="PIRSR" id="PIRSR038895-1"/>
    </source>
</evidence>
<evidence type="ECO:0000313" key="22">
    <source>
        <dbReference type="Proteomes" id="UP000324767"/>
    </source>
</evidence>
<comment type="similarity">
    <text evidence="5 17">Belongs to the folylpolyglutamate synthase family.</text>
</comment>
<keyword evidence="9 19" id="KW-0479">Metal-binding</keyword>
<evidence type="ECO:0000256" key="14">
    <source>
        <dbReference type="ARBA" id="ARBA00023128"/>
    </source>
</evidence>
<reference evidence="21 22" key="1">
    <citation type="submission" date="2019-09" db="EMBL/GenBank/DDBJ databases">
        <title>The hologenome of the rock-dwelling lichen Lasallia pustulata.</title>
        <authorList>
            <person name="Greshake Tzovaras B."/>
            <person name="Segers F."/>
            <person name="Bicker A."/>
            <person name="Dal Grande F."/>
            <person name="Otte J."/>
            <person name="Hankeln T."/>
            <person name="Schmitt I."/>
            <person name="Ebersberger I."/>
        </authorList>
    </citation>
    <scope>NUCLEOTIDE SEQUENCE [LARGE SCALE GENOMIC DNA]</scope>
    <source>
        <strain evidence="21">A1-1</strain>
    </source>
</reference>
<organism evidence="21 22">
    <name type="scientific">Lasallia pustulata</name>
    <dbReference type="NCBI Taxonomy" id="136370"/>
    <lineage>
        <taxon>Eukaryota</taxon>
        <taxon>Fungi</taxon>
        <taxon>Dikarya</taxon>
        <taxon>Ascomycota</taxon>
        <taxon>Pezizomycotina</taxon>
        <taxon>Lecanoromycetes</taxon>
        <taxon>OSLEUM clade</taxon>
        <taxon>Umbilicariomycetidae</taxon>
        <taxon>Umbilicariales</taxon>
        <taxon>Umbilicariaceae</taxon>
        <taxon>Lasallia</taxon>
    </lineage>
</organism>
<keyword evidence="12 18" id="KW-0067">ATP-binding</keyword>
<evidence type="ECO:0000256" key="3">
    <source>
        <dbReference type="ARBA" id="ARBA00004496"/>
    </source>
</evidence>
<evidence type="ECO:0000256" key="1">
    <source>
        <dbReference type="ARBA" id="ARBA00004273"/>
    </source>
</evidence>
<comment type="function">
    <text evidence="17">Catalyzes conversion of folates to polyglutamate derivatives allowing concentration of folate compounds in the cell and the intracellular retention of these cofactors, which are important substrates for most of the folate-dependent enzymes that are involved in one-carbon transfer reactions involved in purine, pyrimidine and amino acid synthesis.</text>
</comment>
<dbReference type="EC" id="6.3.2.17" evidence="17"/>
<evidence type="ECO:0000256" key="9">
    <source>
        <dbReference type="ARBA" id="ARBA00022723"/>
    </source>
</evidence>
<dbReference type="PIRSF" id="PIRSF038895">
    <property type="entry name" value="FPGS"/>
    <property type="match status" value="1"/>
</dbReference>
<keyword evidence="11" id="KW-0999">Mitochondrion inner membrane</keyword>
<keyword evidence="6" id="KW-0963">Cytoplasm</keyword>
<dbReference type="GO" id="GO:0004326">
    <property type="term" value="F:tetrahydrofolylpolyglutamate synthase activity"/>
    <property type="evidence" value="ECO:0007669"/>
    <property type="project" value="UniProtKB-EC"/>
</dbReference>
<comment type="pathway">
    <text evidence="4 17">Cofactor biosynthesis; tetrahydrofolylpolyglutamate biosynthesis.</text>
</comment>
<keyword evidence="15" id="KW-0472">Membrane</keyword>
<feature type="binding site" evidence="18">
    <location>
        <position position="340"/>
    </location>
    <ligand>
        <name>ATP</name>
        <dbReference type="ChEBI" id="CHEBI:30616"/>
    </ligand>
</feature>
<evidence type="ECO:0000256" key="19">
    <source>
        <dbReference type="PIRSR" id="PIRSR038895-2"/>
    </source>
</evidence>
<feature type="region of interest" description="Disordered" evidence="20">
    <location>
        <begin position="16"/>
        <end position="40"/>
    </location>
</feature>
<comment type="caution">
    <text evidence="21">The sequence shown here is derived from an EMBL/GenBank/DDBJ whole genome shotgun (WGS) entry which is preliminary data.</text>
</comment>
<evidence type="ECO:0000256" key="4">
    <source>
        <dbReference type="ARBA" id="ARBA00005150"/>
    </source>
</evidence>
<evidence type="ECO:0000256" key="17">
    <source>
        <dbReference type="PIRNR" id="PIRNR038895"/>
    </source>
</evidence>
<dbReference type="GO" id="GO:0006730">
    <property type="term" value="P:one-carbon metabolic process"/>
    <property type="evidence" value="ECO:0007669"/>
    <property type="project" value="UniProtKB-KW"/>
</dbReference>
<feature type="binding site" evidence="18">
    <location>
        <position position="326"/>
    </location>
    <ligand>
        <name>ATP</name>
        <dbReference type="ChEBI" id="CHEBI:30616"/>
    </ligand>
</feature>
<evidence type="ECO:0000256" key="5">
    <source>
        <dbReference type="ARBA" id="ARBA00008276"/>
    </source>
</evidence>
<dbReference type="InterPro" id="IPR036565">
    <property type="entry name" value="Mur-like_cat_sf"/>
</dbReference>
<dbReference type="OrthoDB" id="5212574at2759"/>
<dbReference type="PANTHER" id="PTHR11136:SF5">
    <property type="entry name" value="FOLYLPOLYGLUTAMATE SYNTHASE, MITOCHONDRIAL"/>
    <property type="match status" value="1"/>
</dbReference>
<evidence type="ECO:0000256" key="15">
    <source>
        <dbReference type="ARBA" id="ARBA00023136"/>
    </source>
</evidence>
<dbReference type="GO" id="GO:0046872">
    <property type="term" value="F:metal ion binding"/>
    <property type="evidence" value="ECO:0007669"/>
    <property type="project" value="UniProtKB-KW"/>
</dbReference>
<dbReference type="InterPro" id="IPR036615">
    <property type="entry name" value="Mur_ligase_C_dom_sf"/>
</dbReference>
<sequence>MMKRTYENAIKLLETRRRKSRPKGMPGVERVHPFSEMPSVKGAPTFKGTPSVVGMREWLQLLGHSECDLNNLNLIHVAGTKGKGSTCAFARSFLSVHGLRTGFPQKVGLYTSPDLRCIRERIQINDQPISEDCFTKYFFEVWDRLSSQNSHVVEGTEKMPRFLQLLALVAFHTFIREKTQATIYETHHGGEYDATNVVQSPIVTGITTIGLDHVAQLGPSIENIAWHKAGIFKSGTPAFSAPQEPGPAAVLQARAAEKGVQLRFVEVDPSLRGEVQALQAPVQRTNCSIALALVRAFLEQKASSVSRHLTSEDISQGLEKFSWPGRFEVIVDGRSQWFLDGAHNELSVKQAAEWFAENTSKGRSATSCPRILIFSHFSEERDGAALLECLANSLAVKGIRPEYVIFTTYQERQDGITRVDKTLKTPEKPYPDLQALYSHIWTKLDPKAEVASEQAIEGALNLARRIGNQSNGMQTLVTGSLHLVGGALGLLRPLP</sequence>
<evidence type="ECO:0000256" key="16">
    <source>
        <dbReference type="ARBA" id="ARBA00047493"/>
    </source>
</evidence>
<dbReference type="NCBIfam" id="TIGR01499">
    <property type="entry name" value="folC"/>
    <property type="match status" value="1"/>
</dbReference>
<evidence type="ECO:0000256" key="2">
    <source>
        <dbReference type="ARBA" id="ARBA00004305"/>
    </source>
</evidence>
<feature type="binding site" evidence="19">
    <location>
        <position position="213"/>
    </location>
    <ligand>
        <name>Mg(2+)</name>
        <dbReference type="ChEBI" id="CHEBI:18420"/>
        <label>1</label>
    </ligand>
</feature>
<evidence type="ECO:0000256" key="11">
    <source>
        <dbReference type="ARBA" id="ARBA00022792"/>
    </source>
</evidence>
<dbReference type="InterPro" id="IPR023600">
    <property type="entry name" value="Folylpolyglutamate_synth_euk"/>
</dbReference>
<evidence type="ECO:0000256" key="8">
    <source>
        <dbReference type="ARBA" id="ARBA00022598"/>
    </source>
</evidence>
<dbReference type="GO" id="GO:0005524">
    <property type="term" value="F:ATP binding"/>
    <property type="evidence" value="ECO:0007669"/>
    <property type="project" value="UniProtKB-KW"/>
</dbReference>
<proteinExistence type="inferred from homology"/>
<evidence type="ECO:0000256" key="7">
    <source>
        <dbReference type="ARBA" id="ARBA00022563"/>
    </source>
</evidence>
<dbReference type="AlphaFoldDB" id="A0A5M8PR76"/>
<name>A0A5M8PR76_9LECA</name>
<protein>
    <recommendedName>
        <fullName evidence="17">Folylpolyglutamate synthase</fullName>
        <ecNumber evidence="17">6.3.2.17</ecNumber>
    </recommendedName>
    <alternativeName>
        <fullName evidence="17">Folylpoly-gamma-glutamate synthetase</fullName>
    </alternativeName>
    <alternativeName>
        <fullName evidence="17">Tetrahydrofolylpolyglutamate synthase</fullName>
    </alternativeName>
</protein>
<dbReference type="GO" id="GO:0005759">
    <property type="term" value="C:mitochondrial matrix"/>
    <property type="evidence" value="ECO:0007669"/>
    <property type="project" value="UniProtKB-SubCell"/>
</dbReference>
<comment type="catalytic activity">
    <reaction evidence="16 17">
        <text>(6S)-5,6,7,8-tetrahydrofolyl-(gamma-L-Glu)(n) + L-glutamate + ATP = (6S)-5,6,7,8-tetrahydrofolyl-(gamma-L-Glu)(n+1) + ADP + phosphate + H(+)</text>
        <dbReference type="Rhea" id="RHEA:10580"/>
        <dbReference type="Rhea" id="RHEA-COMP:14738"/>
        <dbReference type="Rhea" id="RHEA-COMP:14740"/>
        <dbReference type="ChEBI" id="CHEBI:15378"/>
        <dbReference type="ChEBI" id="CHEBI:29985"/>
        <dbReference type="ChEBI" id="CHEBI:30616"/>
        <dbReference type="ChEBI" id="CHEBI:43474"/>
        <dbReference type="ChEBI" id="CHEBI:141005"/>
        <dbReference type="ChEBI" id="CHEBI:456216"/>
        <dbReference type="EC" id="6.3.2.17"/>
    </reaction>
</comment>
<keyword evidence="13 19" id="KW-0460">Magnesium</keyword>
<accession>A0A5M8PR76</accession>
<keyword evidence="14" id="KW-0496">Mitochondrion</keyword>
<evidence type="ECO:0000313" key="21">
    <source>
        <dbReference type="EMBL" id="KAA6412021.1"/>
    </source>
</evidence>
<evidence type="ECO:0000256" key="20">
    <source>
        <dbReference type="SAM" id="MobiDB-lite"/>
    </source>
</evidence>
<evidence type="ECO:0000256" key="10">
    <source>
        <dbReference type="ARBA" id="ARBA00022741"/>
    </source>
</evidence>
<evidence type="ECO:0000256" key="6">
    <source>
        <dbReference type="ARBA" id="ARBA00022490"/>
    </source>
</evidence>
<comment type="cofactor">
    <cofactor evidence="17">
        <name>a monovalent cation</name>
        <dbReference type="ChEBI" id="CHEBI:60242"/>
    </cofactor>
    <text evidence="17">A monovalent cation.</text>
</comment>
<feature type="binding site" evidence="19">
    <location>
        <position position="185"/>
    </location>
    <ligand>
        <name>Mg(2+)</name>
        <dbReference type="ChEBI" id="CHEBI:18420"/>
        <label>1</label>
    </ligand>
</feature>
<evidence type="ECO:0000256" key="12">
    <source>
        <dbReference type="ARBA" id="ARBA00022840"/>
    </source>
</evidence>
<keyword evidence="10 18" id="KW-0547">Nucleotide-binding</keyword>
<dbReference type="PANTHER" id="PTHR11136">
    <property type="entry name" value="FOLYLPOLYGLUTAMATE SYNTHASE-RELATED"/>
    <property type="match status" value="1"/>
</dbReference>
<feature type="binding site" evidence="19">
    <location>
        <position position="112"/>
    </location>
    <ligand>
        <name>Mg(2+)</name>
        <dbReference type="ChEBI" id="CHEBI:18420"/>
        <label>1</label>
    </ligand>
</feature>
<dbReference type="UniPathway" id="UPA00850"/>
<dbReference type="EMBL" id="VXIT01000006">
    <property type="protein sequence ID" value="KAA6412021.1"/>
    <property type="molecule type" value="Genomic_DNA"/>
</dbReference>
<dbReference type="Gene3D" id="3.90.190.20">
    <property type="entry name" value="Mur ligase, C-terminal domain"/>
    <property type="match status" value="1"/>
</dbReference>